<keyword evidence="2" id="KW-1185">Reference proteome</keyword>
<dbReference type="AlphaFoldDB" id="A0AAV5RFC0"/>
<evidence type="ECO:0000313" key="1">
    <source>
        <dbReference type="EMBL" id="GMM50070.1"/>
    </source>
</evidence>
<accession>A0AAV5RFC0</accession>
<sequence length="644" mass="73177">MSFISTRFSKYELQNGKIKADEVYNNLDSINDEGPFESMCVNYSENLVATYGNSWLKVHSIDRLFGSKLIWSYKLQADTLLQMEFNPHARQSCGALTFLTKNKLVSVYFPYISYSRSHKLDANNKTDQNVNNQSTDNESEIFLPIIDEVMLNCGGIPPNIIKFCHGSQSSPLGPVTVFLANTDSDIYRIPFCPPEITISNTIRRSFLKYCDTLDLKFSLAVEVDTFSTFKRLSTLSPFLDSEYLQIIPYPEKLYDSELLDMKCIFQGTDNQDWKTDVLVAVGSTFINFLMLPSPESTSLTLIMALDLGITQEKSSISMVSDTYLFVNSLDLLKTIVIDIRNLNFGAFMQNGRRFGEVTYETLYLSNVSINHFCGEISACNVSTQEVRKFTLNDAAEIPIATLSLENLDSELKERMENQDTYASYMKEPTASEAKHTEQVIPETTLINSDLEMNDRVLTVPKSPPNSVQFLLDMSELLKSMQQWYVDLYTKAKLLESVKESHSDVIDSQASSVEVLKEQVDRAFDFKSLETKLAEIYSKQEQLVKRVDTVRKLVSEAQVNKNLPLSRDEKVWIDSINKLPHKIEVIENELGLIDSKNEREGRDGANEQKQGTQSLSSTQVQYIWQRLNSQQKILDLVKSSMAEAN</sequence>
<evidence type="ECO:0000313" key="2">
    <source>
        <dbReference type="Proteomes" id="UP001362899"/>
    </source>
</evidence>
<proteinExistence type="predicted"/>
<name>A0AAV5RFC0_STABA</name>
<reference evidence="1 2" key="1">
    <citation type="journal article" date="2023" name="Elife">
        <title>Identification of key yeast species and microbe-microbe interactions impacting larval growth of Drosophila in the wild.</title>
        <authorList>
            <person name="Mure A."/>
            <person name="Sugiura Y."/>
            <person name="Maeda R."/>
            <person name="Honda K."/>
            <person name="Sakurai N."/>
            <person name="Takahashi Y."/>
            <person name="Watada M."/>
            <person name="Katoh T."/>
            <person name="Gotoh A."/>
            <person name="Gotoh Y."/>
            <person name="Taniguchi I."/>
            <person name="Nakamura K."/>
            <person name="Hayashi T."/>
            <person name="Katayama T."/>
            <person name="Uemura T."/>
            <person name="Hattori Y."/>
        </authorList>
    </citation>
    <scope>NUCLEOTIDE SEQUENCE [LARGE SCALE GENOMIC DNA]</scope>
    <source>
        <strain evidence="1 2">SB-73</strain>
    </source>
</reference>
<protein>
    <submittedName>
        <fullName evidence="1">Uncharacterized protein</fullName>
    </submittedName>
</protein>
<gene>
    <name evidence="1" type="ORF">DASB73_010280</name>
</gene>
<organism evidence="1 2">
    <name type="scientific">Starmerella bacillaris</name>
    <name type="common">Yeast</name>
    <name type="synonym">Candida zemplinina</name>
    <dbReference type="NCBI Taxonomy" id="1247836"/>
    <lineage>
        <taxon>Eukaryota</taxon>
        <taxon>Fungi</taxon>
        <taxon>Dikarya</taxon>
        <taxon>Ascomycota</taxon>
        <taxon>Saccharomycotina</taxon>
        <taxon>Dipodascomycetes</taxon>
        <taxon>Dipodascales</taxon>
        <taxon>Trichomonascaceae</taxon>
        <taxon>Starmerella</taxon>
    </lineage>
</organism>
<dbReference type="EMBL" id="BTGC01000003">
    <property type="protein sequence ID" value="GMM50070.1"/>
    <property type="molecule type" value="Genomic_DNA"/>
</dbReference>
<comment type="caution">
    <text evidence="1">The sequence shown here is derived from an EMBL/GenBank/DDBJ whole genome shotgun (WGS) entry which is preliminary data.</text>
</comment>
<dbReference type="Proteomes" id="UP001362899">
    <property type="component" value="Unassembled WGS sequence"/>
</dbReference>